<name>A0ABM7IM07_9MYCO</name>
<proteinExistence type="predicted"/>
<organism evidence="1 2">
    <name type="scientific">Mycolicibacterium aubagnense</name>
    <dbReference type="NCBI Taxonomy" id="319707"/>
    <lineage>
        <taxon>Bacteria</taxon>
        <taxon>Bacillati</taxon>
        <taxon>Actinomycetota</taxon>
        <taxon>Actinomycetes</taxon>
        <taxon>Mycobacteriales</taxon>
        <taxon>Mycobacteriaceae</taxon>
        <taxon>Mycolicibacterium</taxon>
    </lineage>
</organism>
<evidence type="ECO:0000313" key="2">
    <source>
        <dbReference type="Proteomes" id="UP000465609"/>
    </source>
</evidence>
<dbReference type="Proteomes" id="UP000465609">
    <property type="component" value="Chromosome"/>
</dbReference>
<sequence>MLSRMHWTAANAAIVISVCSFVVSAASLRYTHVSKKRELFVKVFDELLEPDRQRGRQVVFEWCERGVRFECGQRGHSLQASSEEMRKANHALSWFELMAYLCMKGHISRRDSRKVWGVGAVRTYRAAAKCNFVEFRNYQHGQEIWPHLREFVTMAELKRIVAAPPKPIETPTDTLA</sequence>
<dbReference type="EMBL" id="AP022577">
    <property type="protein sequence ID" value="BBX87723.1"/>
    <property type="molecule type" value="Genomic_DNA"/>
</dbReference>
<protein>
    <submittedName>
        <fullName evidence="1">Uncharacterized protein</fullName>
    </submittedName>
</protein>
<gene>
    <name evidence="1" type="ORF">MAUB_55960</name>
</gene>
<reference evidence="1 2" key="1">
    <citation type="journal article" date="2019" name="Emerg. Microbes Infect.">
        <title>Comprehensive subspecies identification of 175 nontuberculous mycobacteria species based on 7547 genomic profiles.</title>
        <authorList>
            <person name="Matsumoto Y."/>
            <person name="Kinjo T."/>
            <person name="Motooka D."/>
            <person name="Nabeya D."/>
            <person name="Jung N."/>
            <person name="Uechi K."/>
            <person name="Horii T."/>
            <person name="Iida T."/>
            <person name="Fujita J."/>
            <person name="Nakamura S."/>
        </authorList>
    </citation>
    <scope>NUCLEOTIDE SEQUENCE [LARGE SCALE GENOMIC DNA]</scope>
    <source>
        <strain evidence="1 2">JCM 15296</strain>
    </source>
</reference>
<evidence type="ECO:0000313" key="1">
    <source>
        <dbReference type="EMBL" id="BBX87723.1"/>
    </source>
</evidence>
<accession>A0ABM7IM07</accession>
<keyword evidence="2" id="KW-1185">Reference proteome</keyword>